<dbReference type="Proteomes" id="UP000799441">
    <property type="component" value="Unassembled WGS sequence"/>
</dbReference>
<dbReference type="AlphaFoldDB" id="A0A9P4Q4C1"/>
<organism evidence="1 2">
    <name type="scientific">Polychaeton citri CBS 116435</name>
    <dbReference type="NCBI Taxonomy" id="1314669"/>
    <lineage>
        <taxon>Eukaryota</taxon>
        <taxon>Fungi</taxon>
        <taxon>Dikarya</taxon>
        <taxon>Ascomycota</taxon>
        <taxon>Pezizomycotina</taxon>
        <taxon>Dothideomycetes</taxon>
        <taxon>Dothideomycetidae</taxon>
        <taxon>Capnodiales</taxon>
        <taxon>Capnodiaceae</taxon>
        <taxon>Polychaeton</taxon>
    </lineage>
</organism>
<evidence type="ECO:0000313" key="1">
    <source>
        <dbReference type="EMBL" id="KAF2720347.1"/>
    </source>
</evidence>
<name>A0A9P4Q4C1_9PEZI</name>
<keyword evidence="2" id="KW-1185">Reference proteome</keyword>
<dbReference type="EMBL" id="MU003800">
    <property type="protein sequence ID" value="KAF2720347.1"/>
    <property type="molecule type" value="Genomic_DNA"/>
</dbReference>
<comment type="caution">
    <text evidence="1">The sequence shown here is derived from an EMBL/GenBank/DDBJ whole genome shotgun (WGS) entry which is preliminary data.</text>
</comment>
<protein>
    <submittedName>
        <fullName evidence="1">Uncharacterized protein</fullName>
    </submittedName>
</protein>
<gene>
    <name evidence="1" type="ORF">K431DRAFT_92761</name>
</gene>
<reference evidence="1" key="1">
    <citation type="journal article" date="2020" name="Stud. Mycol.">
        <title>101 Dothideomycetes genomes: a test case for predicting lifestyles and emergence of pathogens.</title>
        <authorList>
            <person name="Haridas S."/>
            <person name="Albert R."/>
            <person name="Binder M."/>
            <person name="Bloem J."/>
            <person name="Labutti K."/>
            <person name="Salamov A."/>
            <person name="Andreopoulos B."/>
            <person name="Baker S."/>
            <person name="Barry K."/>
            <person name="Bills G."/>
            <person name="Bluhm B."/>
            <person name="Cannon C."/>
            <person name="Castanera R."/>
            <person name="Culley D."/>
            <person name="Daum C."/>
            <person name="Ezra D."/>
            <person name="Gonzalez J."/>
            <person name="Henrissat B."/>
            <person name="Kuo A."/>
            <person name="Liang C."/>
            <person name="Lipzen A."/>
            <person name="Lutzoni F."/>
            <person name="Magnuson J."/>
            <person name="Mondo S."/>
            <person name="Nolan M."/>
            <person name="Ohm R."/>
            <person name="Pangilinan J."/>
            <person name="Park H.-J."/>
            <person name="Ramirez L."/>
            <person name="Alfaro M."/>
            <person name="Sun H."/>
            <person name="Tritt A."/>
            <person name="Yoshinaga Y."/>
            <person name="Zwiers L.-H."/>
            <person name="Turgeon B."/>
            <person name="Goodwin S."/>
            <person name="Spatafora J."/>
            <person name="Crous P."/>
            <person name="Grigoriev I."/>
        </authorList>
    </citation>
    <scope>NUCLEOTIDE SEQUENCE</scope>
    <source>
        <strain evidence="1">CBS 116435</strain>
    </source>
</reference>
<accession>A0A9P4Q4C1</accession>
<sequence length="149" mass="16370">MRQVNTFPADAACIDGDLGRYKQHTILAWTLHVPRVAQTGSRDTDISDEAVYAPHPVPFLLILARPLWRGLGEPQVWKSGHCQVAIVEDQIALLRYLPVSSGLKIYHGCGWREGGRSSGRAGHSMARRGLNVGSHHVGRCLPSNELRAS</sequence>
<proteinExistence type="predicted"/>
<evidence type="ECO:0000313" key="2">
    <source>
        <dbReference type="Proteomes" id="UP000799441"/>
    </source>
</evidence>